<proteinExistence type="predicted"/>
<reference evidence="3" key="1">
    <citation type="journal article" date="2019" name="Int. J. Syst. Evol. Microbiol.">
        <title>The Global Catalogue of Microorganisms (GCM) 10K type strain sequencing project: providing services to taxonomists for standard genome sequencing and annotation.</title>
        <authorList>
            <consortium name="The Broad Institute Genomics Platform"/>
            <consortium name="The Broad Institute Genome Sequencing Center for Infectious Disease"/>
            <person name="Wu L."/>
            <person name="Ma J."/>
        </authorList>
    </citation>
    <scope>NUCLEOTIDE SEQUENCE [LARGE SCALE GENOMIC DNA]</scope>
    <source>
        <strain evidence="3">CGMCC 1.15809</strain>
    </source>
</reference>
<dbReference type="InterPro" id="IPR036041">
    <property type="entry name" value="Ribosome-inact_prot_sf"/>
</dbReference>
<name>A0ABW1FSJ9_9ACTN</name>
<dbReference type="InterPro" id="IPR001574">
    <property type="entry name" value="Ribosome_inactivat_prot"/>
</dbReference>
<evidence type="ECO:0000256" key="1">
    <source>
        <dbReference type="SAM" id="MobiDB-lite"/>
    </source>
</evidence>
<dbReference type="Pfam" id="PF00161">
    <property type="entry name" value="RIP"/>
    <property type="match status" value="1"/>
</dbReference>
<dbReference type="EMBL" id="JBHSPW010000022">
    <property type="protein sequence ID" value="MFC5897427.1"/>
    <property type="molecule type" value="Genomic_DNA"/>
</dbReference>
<dbReference type="SUPFAM" id="SSF56371">
    <property type="entry name" value="Ribosome inactivating proteins (RIP)"/>
    <property type="match status" value="1"/>
</dbReference>
<dbReference type="Gene3D" id="3.40.420.10">
    <property type="entry name" value="Ricin (A subunit), domain 1"/>
    <property type="match status" value="1"/>
</dbReference>
<gene>
    <name evidence="2" type="ORF">ACFP3M_31950</name>
</gene>
<keyword evidence="3" id="KW-1185">Reference proteome</keyword>
<evidence type="ECO:0000313" key="2">
    <source>
        <dbReference type="EMBL" id="MFC5897427.1"/>
    </source>
</evidence>
<comment type="caution">
    <text evidence="2">The sequence shown here is derived from an EMBL/GenBank/DDBJ whole genome shotgun (WGS) entry which is preliminary data.</text>
</comment>
<dbReference type="Proteomes" id="UP001596241">
    <property type="component" value="Unassembled WGS sequence"/>
</dbReference>
<accession>A0ABW1FSJ9</accession>
<dbReference type="RefSeq" id="WP_345092906.1">
    <property type="nucleotide sequence ID" value="NZ_BAAAWG010000024.1"/>
</dbReference>
<evidence type="ECO:0000313" key="3">
    <source>
        <dbReference type="Proteomes" id="UP001596241"/>
    </source>
</evidence>
<organism evidence="2 3">
    <name type="scientific">Streptomyces ramulosus</name>
    <dbReference type="NCBI Taxonomy" id="47762"/>
    <lineage>
        <taxon>Bacteria</taxon>
        <taxon>Bacillati</taxon>
        <taxon>Actinomycetota</taxon>
        <taxon>Actinomycetes</taxon>
        <taxon>Kitasatosporales</taxon>
        <taxon>Streptomycetaceae</taxon>
        <taxon>Streptomyces</taxon>
    </lineage>
</organism>
<protein>
    <submittedName>
        <fullName evidence="2">Ribosome-inactivating family protein</fullName>
    </submittedName>
</protein>
<sequence length="290" mass="31707">MISVLAGTLGAGNAVAQDSPEARPQAQARSQTQAQPQPKAGGTNKEYSDLYTRTIGNIRNAMRGDAAVEQHGSGYLIDNPDSGIFQQINIGGLADRDDIAGGAFRGLFRRSDNYLLGFYVAQGDRQTVYTFTENGSDMIPANVFPGVQRSRFPFRVTYSDLPEIRVDRSTLSDAVRLLFDHDPNTSNAGLRGHVETLAVALAEGARFTGISAQIAQLLQGGLEWRVGNHADEIQNWSSRSEVVVNARREDPTGTGPEWLLRVPTRWNGAMVWLSALDLARRIALVKPTRR</sequence>
<feature type="compositionally biased region" description="Polar residues" evidence="1">
    <location>
        <begin position="27"/>
        <end position="36"/>
    </location>
</feature>
<feature type="region of interest" description="Disordered" evidence="1">
    <location>
        <begin position="13"/>
        <end position="48"/>
    </location>
</feature>
<dbReference type="InterPro" id="IPR016138">
    <property type="entry name" value="Ribosome_inactivat_prot_sub1"/>
</dbReference>